<sequence>MPTPNEGESKGEFIQRCIPIVIEDKTADDPDQAVAVCSSIWERAMAKKNDIIEDETLVAYGGAVKALGGGRVGGYLVIFTTDEDPDLEGEFFTKDTYFGDPDPVPLYGTVYYNHGLDKKIGKRRLGVAEHRVDDFGVWAEAQLNQRDKYEKFIYQLAEQGKLGWSSGTASHLMEREMTGKAVWIKSWPLGLDDTLTPVPAEPRNSVMPLKSWAPIMPAPSLADRMKWLNVEIKGLYDDLRGLVGNIDRPLSEIKRGELTELLESCSELDAVRTDLQKVLDTAPIPITLVEIKKTSYQLAELRKRFADILKEN</sequence>
<comment type="caution">
    <text evidence="1">The sequence shown here is derived from an EMBL/GenBank/DDBJ whole genome shotgun (WGS) entry which is preliminary data.</text>
</comment>
<evidence type="ECO:0000313" key="2">
    <source>
        <dbReference type="Proteomes" id="UP000034588"/>
    </source>
</evidence>
<evidence type="ECO:0000313" key="1">
    <source>
        <dbReference type="EMBL" id="KKW13406.1"/>
    </source>
</evidence>
<accession>A0A0G1W3Q8</accession>
<dbReference type="AlphaFoldDB" id="A0A0G1W3Q8"/>
<dbReference type="EMBL" id="LCQD01000001">
    <property type="protein sequence ID" value="KKW13406.1"/>
    <property type="molecule type" value="Genomic_DNA"/>
</dbReference>
<proteinExistence type="predicted"/>
<dbReference type="Proteomes" id="UP000034588">
    <property type="component" value="Unassembled WGS sequence"/>
</dbReference>
<name>A0A0G1W3Q8_9BACT</name>
<protein>
    <submittedName>
        <fullName evidence="1">Uncharacterized protein</fullName>
    </submittedName>
</protein>
<gene>
    <name evidence="1" type="ORF">UY48_C0001G0027</name>
</gene>
<reference evidence="1 2" key="1">
    <citation type="journal article" date="2015" name="Nature">
        <title>rRNA introns, odd ribosomes, and small enigmatic genomes across a large radiation of phyla.</title>
        <authorList>
            <person name="Brown C.T."/>
            <person name="Hug L.A."/>
            <person name="Thomas B.C."/>
            <person name="Sharon I."/>
            <person name="Castelle C.J."/>
            <person name="Singh A."/>
            <person name="Wilkins M.J."/>
            <person name="Williams K.H."/>
            <person name="Banfield J.F."/>
        </authorList>
    </citation>
    <scope>NUCLEOTIDE SEQUENCE [LARGE SCALE GENOMIC DNA]</scope>
</reference>
<organism evidence="1 2">
    <name type="scientific">Candidatus Gottesmanbacteria bacterium GW2011_GWB1_49_7</name>
    <dbReference type="NCBI Taxonomy" id="1618448"/>
    <lineage>
        <taxon>Bacteria</taxon>
        <taxon>Candidatus Gottesmaniibacteriota</taxon>
    </lineage>
</organism>